<name>A0ABV5F201_9FLAO</name>
<evidence type="ECO:0000313" key="3">
    <source>
        <dbReference type="Proteomes" id="UP001589605"/>
    </source>
</evidence>
<sequence>MKNFKSLLTLSETLLLTVKLKKDSSEIEQELSAFSLTELYSQLSIDREKNTFWINIYNAYFQILASRDHTQGKQIFKSKAIIIAQTYFSLDEIEHGVLRKYRWKKSLGYLPNLFASSLIRKLAVHAVDYRIHFALNCGAKSCPPIAFYTLDKLDQQLDDAMYSFLSSETTINSVTKTIQTSKLLFWYQGDFGGLKGVRNMLKTVLNIENSSYALKYKYYSWEPQLENYI</sequence>
<evidence type="ECO:0000313" key="2">
    <source>
        <dbReference type="EMBL" id="MFB9053467.1"/>
    </source>
</evidence>
<gene>
    <name evidence="2" type="ORF">ACFFVB_10300</name>
</gene>
<dbReference type="PANTHER" id="PTHR46361">
    <property type="entry name" value="ELECTRON CARRIER/ PROTEIN DISULFIDE OXIDOREDUCTASE"/>
    <property type="match status" value="1"/>
</dbReference>
<dbReference type="InterPro" id="IPR006869">
    <property type="entry name" value="DUF547"/>
</dbReference>
<organism evidence="2 3">
    <name type="scientific">Formosa undariae</name>
    <dbReference type="NCBI Taxonomy" id="1325436"/>
    <lineage>
        <taxon>Bacteria</taxon>
        <taxon>Pseudomonadati</taxon>
        <taxon>Bacteroidota</taxon>
        <taxon>Flavobacteriia</taxon>
        <taxon>Flavobacteriales</taxon>
        <taxon>Flavobacteriaceae</taxon>
        <taxon>Formosa</taxon>
    </lineage>
</organism>
<dbReference type="EMBL" id="JBHMEZ010000011">
    <property type="protein sequence ID" value="MFB9053467.1"/>
    <property type="molecule type" value="Genomic_DNA"/>
</dbReference>
<evidence type="ECO:0000259" key="1">
    <source>
        <dbReference type="Pfam" id="PF04784"/>
    </source>
</evidence>
<accession>A0ABV5F201</accession>
<proteinExistence type="predicted"/>
<dbReference type="RefSeq" id="WP_382382652.1">
    <property type="nucleotide sequence ID" value="NZ_JBHMEZ010000011.1"/>
</dbReference>
<comment type="caution">
    <text evidence="2">The sequence shown here is derived from an EMBL/GenBank/DDBJ whole genome shotgun (WGS) entry which is preliminary data.</text>
</comment>
<protein>
    <submittedName>
        <fullName evidence="2">DUF547 domain-containing protein</fullName>
    </submittedName>
</protein>
<dbReference type="Pfam" id="PF04784">
    <property type="entry name" value="DUF547"/>
    <property type="match status" value="1"/>
</dbReference>
<dbReference type="PANTHER" id="PTHR46361:SF3">
    <property type="entry name" value="ELECTRON CARRIER_ PROTEIN DISULFIDE OXIDOREDUCTASE"/>
    <property type="match status" value="1"/>
</dbReference>
<feature type="domain" description="DUF547" evidence="1">
    <location>
        <begin position="42"/>
        <end position="165"/>
    </location>
</feature>
<dbReference type="Proteomes" id="UP001589605">
    <property type="component" value="Unassembled WGS sequence"/>
</dbReference>
<keyword evidence="3" id="KW-1185">Reference proteome</keyword>
<reference evidence="2 3" key="1">
    <citation type="submission" date="2024-09" db="EMBL/GenBank/DDBJ databases">
        <authorList>
            <person name="Sun Q."/>
            <person name="Mori K."/>
        </authorList>
    </citation>
    <scope>NUCLEOTIDE SEQUENCE [LARGE SCALE GENOMIC DNA]</scope>
    <source>
        <strain evidence="2 3">CECT 8286</strain>
    </source>
</reference>